<gene>
    <name evidence="2" type="ORF">I6E12_04800</name>
</gene>
<dbReference type="EMBL" id="JADYTN010000008">
    <property type="protein sequence ID" value="MCF2563428.1"/>
    <property type="molecule type" value="Genomic_DNA"/>
</dbReference>
<feature type="region of interest" description="Disordered" evidence="1">
    <location>
        <begin position="175"/>
        <end position="207"/>
    </location>
</feature>
<dbReference type="Proteomes" id="UP001200470">
    <property type="component" value="Unassembled WGS sequence"/>
</dbReference>
<dbReference type="RefSeq" id="WP_094439876.1">
    <property type="nucleotide sequence ID" value="NZ_JADYTN010000008.1"/>
</dbReference>
<organism evidence="2 3">
    <name type="scientific">Xylanibacter brevis</name>
    <dbReference type="NCBI Taxonomy" id="83231"/>
    <lineage>
        <taxon>Bacteria</taxon>
        <taxon>Pseudomonadati</taxon>
        <taxon>Bacteroidota</taxon>
        <taxon>Bacteroidia</taxon>
        <taxon>Bacteroidales</taxon>
        <taxon>Prevotellaceae</taxon>
        <taxon>Xylanibacter</taxon>
    </lineage>
</organism>
<comment type="caution">
    <text evidence="2">The sequence shown here is derived from an EMBL/GenBank/DDBJ whole genome shotgun (WGS) entry which is preliminary data.</text>
</comment>
<name>A0ABS9CEK7_9BACT</name>
<protein>
    <submittedName>
        <fullName evidence="2">Tetratricopeptide repeat protein</fullName>
    </submittedName>
</protein>
<evidence type="ECO:0000256" key="1">
    <source>
        <dbReference type="SAM" id="MobiDB-lite"/>
    </source>
</evidence>
<evidence type="ECO:0000313" key="3">
    <source>
        <dbReference type="Proteomes" id="UP001200470"/>
    </source>
</evidence>
<proteinExistence type="predicted"/>
<sequence>MNIAELINNPERMDRDTLYELRAMLALHPYYQTIRLLMLQNLYLLHDPSFDEELRRSAVYITDRRTLFNVVEGAHYRWNHEAKPVETAPDGDRTIALIDTFLGSIPSEEPETEKKKRRPTPADATVDYVAYLLESEDEEEQTGNELPKMQGQSLIDNFLEKEQGRFALGDMRDNIADEEDNGEGNSQQAAQPANAKPEAEQSSDNEEEFFTETLARIYIKQGRYQKALDIIQRLSTQFPGKNAYFADQIRFLEKLIINSNKNKK</sequence>
<accession>A0ABS9CEK7</accession>
<keyword evidence="3" id="KW-1185">Reference proteome</keyword>
<reference evidence="2 3" key="1">
    <citation type="submission" date="2020-12" db="EMBL/GenBank/DDBJ databases">
        <title>Whole genome sequences of gut porcine anaerobes.</title>
        <authorList>
            <person name="Kubasova T."/>
            <person name="Jahodarova E."/>
            <person name="Rychlik I."/>
        </authorList>
    </citation>
    <scope>NUCLEOTIDE SEQUENCE [LARGE SCALE GENOMIC DNA]</scope>
    <source>
        <strain evidence="2 3">An925</strain>
    </source>
</reference>
<evidence type="ECO:0000313" key="2">
    <source>
        <dbReference type="EMBL" id="MCF2563428.1"/>
    </source>
</evidence>